<dbReference type="InterPro" id="IPR023213">
    <property type="entry name" value="CAT-like_dom_sf"/>
</dbReference>
<dbReference type="Gene3D" id="3.30.559.10">
    <property type="entry name" value="Chloramphenicol acetyltransferase-like domain"/>
    <property type="match status" value="2"/>
</dbReference>
<keyword evidence="2" id="KW-0808">Transferase</keyword>
<accession>A0A0E0BG35</accession>
<keyword evidence="5" id="KW-1185">Reference proteome</keyword>
<evidence type="ECO:0000256" key="3">
    <source>
        <dbReference type="ARBA" id="ARBA00023315"/>
    </source>
</evidence>
<name>A0A0E0BG35_9ORYZ</name>
<reference evidence="4" key="1">
    <citation type="submission" date="2015-04" db="UniProtKB">
        <authorList>
            <consortium name="EnsemblPlants"/>
        </authorList>
    </citation>
    <scope>IDENTIFICATION</scope>
</reference>
<dbReference type="STRING" id="40148.A0A0E0BG35"/>
<dbReference type="eggNOG" id="ENOG502QTJX">
    <property type="taxonomic scope" value="Eukaryota"/>
</dbReference>
<evidence type="ECO:0000313" key="5">
    <source>
        <dbReference type="Proteomes" id="UP000026961"/>
    </source>
</evidence>
<dbReference type="Proteomes" id="UP000026961">
    <property type="component" value="Chromosome 11"/>
</dbReference>
<dbReference type="EnsemblPlants" id="OGLUM11G04890.1">
    <property type="protein sequence ID" value="OGLUM11G04890.1"/>
    <property type="gene ID" value="OGLUM11G04890"/>
</dbReference>
<proteinExistence type="inferred from homology"/>
<evidence type="ECO:0000256" key="2">
    <source>
        <dbReference type="ARBA" id="ARBA00022679"/>
    </source>
</evidence>
<sequence length="449" mass="48614">MAGHGTQEMECCFVVPSEKTPKHVLWLSPLDIVLANRGALTPLVHFYRRRHDAAGGGGGGGFFDVGRLKEALAKALVAFYPLAGRFRVGGDGRPEIDCNADGVFFAVARSELAVDDVLTDLKPSPELKRLFIPRTEPPSAVLAVQVTFLRWGGIVLGTAMHHAAVDGHSIFHFLQTWAAFCRDGDAAVVELPCHDRALLRARPRLAIHPDASSVFCPKLNLRPPSASGSGLISAKIFSISNDQIATLKRICGGGASTFSAVTALVWQCACVARRLPLCSQTLVRFPVNIRRRMRPPLPDRYFGNALVEVFAAAAVEDIVSGTLAAIAARIKGVIGRLNDDEMLRSAIDYNEMAGMPDRPDNGSLPETELRVVSWLGIPLYDAVDFGWGKPWAMSRAESLRGGFFYVMDGGAADGDGGDAAAVRVLMCMEAANVEEFERLLRAKFVYPRI</sequence>
<dbReference type="PANTHER" id="PTHR31642">
    <property type="entry name" value="TRICHOTHECENE 3-O-ACETYLTRANSFERASE"/>
    <property type="match status" value="1"/>
</dbReference>
<organism evidence="4">
    <name type="scientific">Oryza glumipatula</name>
    <dbReference type="NCBI Taxonomy" id="40148"/>
    <lineage>
        <taxon>Eukaryota</taxon>
        <taxon>Viridiplantae</taxon>
        <taxon>Streptophyta</taxon>
        <taxon>Embryophyta</taxon>
        <taxon>Tracheophyta</taxon>
        <taxon>Spermatophyta</taxon>
        <taxon>Magnoliopsida</taxon>
        <taxon>Liliopsida</taxon>
        <taxon>Poales</taxon>
        <taxon>Poaceae</taxon>
        <taxon>BOP clade</taxon>
        <taxon>Oryzoideae</taxon>
        <taxon>Oryzeae</taxon>
        <taxon>Oryzinae</taxon>
        <taxon>Oryza</taxon>
    </lineage>
</organism>
<protein>
    <submittedName>
        <fullName evidence="4">Uncharacterized protein</fullName>
    </submittedName>
</protein>
<dbReference type="AlphaFoldDB" id="A0A0E0BG35"/>
<dbReference type="SUPFAM" id="SSF52777">
    <property type="entry name" value="CoA-dependent acyltransferases"/>
    <property type="match status" value="1"/>
</dbReference>
<keyword evidence="3" id="KW-0012">Acyltransferase</keyword>
<evidence type="ECO:0000313" key="4">
    <source>
        <dbReference type="EnsemblPlants" id="OGLUM11G04890.1"/>
    </source>
</evidence>
<dbReference type="PANTHER" id="PTHR31642:SF16">
    <property type="entry name" value="OS08G0543400 PROTEIN"/>
    <property type="match status" value="1"/>
</dbReference>
<dbReference type="HOGENOM" id="CLU_014546_5_1_1"/>
<comment type="similarity">
    <text evidence="1">Belongs to the plant acyltransferase family.</text>
</comment>
<reference evidence="4" key="2">
    <citation type="submission" date="2018-05" db="EMBL/GenBank/DDBJ databases">
        <title>OgluRS3 (Oryza glumaepatula Reference Sequence Version 3).</title>
        <authorList>
            <person name="Zhang J."/>
            <person name="Kudrna D."/>
            <person name="Lee S."/>
            <person name="Talag J."/>
            <person name="Welchert J."/>
            <person name="Wing R.A."/>
        </authorList>
    </citation>
    <scope>NUCLEOTIDE SEQUENCE [LARGE SCALE GENOMIC DNA]</scope>
</reference>
<dbReference type="GO" id="GO:0050734">
    <property type="term" value="F:hydroxycinnamoyltransferase activity"/>
    <property type="evidence" value="ECO:0007669"/>
    <property type="project" value="UniProtKB-ARBA"/>
</dbReference>
<dbReference type="Pfam" id="PF02458">
    <property type="entry name" value="Transferase"/>
    <property type="match status" value="1"/>
</dbReference>
<evidence type="ECO:0000256" key="1">
    <source>
        <dbReference type="ARBA" id="ARBA00009861"/>
    </source>
</evidence>
<dbReference type="InterPro" id="IPR050317">
    <property type="entry name" value="Plant_Fungal_Acyltransferase"/>
</dbReference>
<dbReference type="Gramene" id="OGLUM11G04890.1">
    <property type="protein sequence ID" value="OGLUM11G04890.1"/>
    <property type="gene ID" value="OGLUM11G04890"/>
</dbReference>